<sequence length="128" mass="14694">MNSISLVFACCFIFSYSNIQHPFKARVKRSVAGALHILTNHAQPIHADVKSEVTGVTPDHIEKVTAPTSESNSVKSLRKSWPLNNKLDFVRNINRLITLVTLLLSAVFEFYPILQKFYNNIYQYLYYN</sequence>
<protein>
    <submittedName>
        <fullName evidence="1">Uncharacterized protein</fullName>
    </submittedName>
</protein>
<reference evidence="1 2" key="1">
    <citation type="journal article" date="2021" name="Front. Genet.">
        <title>Chromosome-Level Genome Assembly Reveals Significant Gene Expansion in the Toll and IMD Signaling Pathways of Dendrolimus kikuchii.</title>
        <authorList>
            <person name="Zhou J."/>
            <person name="Wu P."/>
            <person name="Xiong Z."/>
            <person name="Liu N."/>
            <person name="Zhao N."/>
            <person name="Ji M."/>
            <person name="Qiu Y."/>
            <person name="Yang B."/>
        </authorList>
    </citation>
    <scope>NUCLEOTIDE SEQUENCE [LARGE SCALE GENOMIC DNA]</scope>
    <source>
        <strain evidence="1">Ann1</strain>
    </source>
</reference>
<evidence type="ECO:0000313" key="1">
    <source>
        <dbReference type="EMBL" id="KAJ0170529.1"/>
    </source>
</evidence>
<dbReference type="EMBL" id="CM034413">
    <property type="protein sequence ID" value="KAJ0170529.1"/>
    <property type="molecule type" value="Genomic_DNA"/>
</dbReference>
<keyword evidence="2" id="KW-1185">Reference proteome</keyword>
<organism evidence="1 2">
    <name type="scientific">Dendrolimus kikuchii</name>
    <dbReference type="NCBI Taxonomy" id="765133"/>
    <lineage>
        <taxon>Eukaryota</taxon>
        <taxon>Metazoa</taxon>
        <taxon>Ecdysozoa</taxon>
        <taxon>Arthropoda</taxon>
        <taxon>Hexapoda</taxon>
        <taxon>Insecta</taxon>
        <taxon>Pterygota</taxon>
        <taxon>Neoptera</taxon>
        <taxon>Endopterygota</taxon>
        <taxon>Lepidoptera</taxon>
        <taxon>Glossata</taxon>
        <taxon>Ditrysia</taxon>
        <taxon>Bombycoidea</taxon>
        <taxon>Lasiocampidae</taxon>
        <taxon>Dendrolimus</taxon>
    </lineage>
</organism>
<name>A0ACC1CGE4_9NEOP</name>
<evidence type="ECO:0000313" key="2">
    <source>
        <dbReference type="Proteomes" id="UP000824533"/>
    </source>
</evidence>
<dbReference type="Proteomes" id="UP000824533">
    <property type="component" value="Linkage Group LG27"/>
</dbReference>
<accession>A0ACC1CGE4</accession>
<gene>
    <name evidence="1" type="ORF">K1T71_013900</name>
</gene>
<comment type="caution">
    <text evidence="1">The sequence shown here is derived from an EMBL/GenBank/DDBJ whole genome shotgun (WGS) entry which is preliminary data.</text>
</comment>
<proteinExistence type="predicted"/>